<dbReference type="InterPro" id="IPR018356">
    <property type="entry name" value="Tscrpt_reg_HTH_DeoR_CS"/>
</dbReference>
<feature type="region of interest" description="Disordered" evidence="4">
    <location>
        <begin position="52"/>
        <end position="78"/>
    </location>
</feature>
<feature type="domain" description="HTH deoR-type" evidence="5">
    <location>
        <begin position="3"/>
        <end position="58"/>
    </location>
</feature>
<keyword evidence="2 6" id="KW-0238">DNA-binding</keyword>
<dbReference type="PANTHER" id="PTHR30363">
    <property type="entry name" value="HTH-TYPE TRANSCRIPTIONAL REGULATOR SRLR-RELATED"/>
    <property type="match status" value="1"/>
</dbReference>
<dbReference type="Gene3D" id="1.10.10.10">
    <property type="entry name" value="Winged helix-like DNA-binding domain superfamily/Winged helix DNA-binding domain"/>
    <property type="match status" value="1"/>
</dbReference>
<dbReference type="InterPro" id="IPR037171">
    <property type="entry name" value="NagB/RpiA_transferase-like"/>
</dbReference>
<dbReference type="SMART" id="SM00420">
    <property type="entry name" value="HTH_DEOR"/>
    <property type="match status" value="1"/>
</dbReference>
<keyword evidence="7" id="KW-1185">Reference proteome</keyword>
<dbReference type="SMART" id="SM01134">
    <property type="entry name" value="DeoRC"/>
    <property type="match status" value="1"/>
</dbReference>
<dbReference type="SUPFAM" id="SSF100950">
    <property type="entry name" value="NagB/RpiA/CoA transferase-like"/>
    <property type="match status" value="1"/>
</dbReference>
<evidence type="ECO:0000256" key="3">
    <source>
        <dbReference type="ARBA" id="ARBA00023163"/>
    </source>
</evidence>
<keyword evidence="3" id="KW-0804">Transcription</keyword>
<protein>
    <submittedName>
        <fullName evidence="6">DeoR/GlpR family DNA-binding transcription regulator</fullName>
    </submittedName>
</protein>
<dbReference type="InterPro" id="IPR050313">
    <property type="entry name" value="Carb_Metab_HTH_regulators"/>
</dbReference>
<evidence type="ECO:0000256" key="2">
    <source>
        <dbReference type="ARBA" id="ARBA00023125"/>
    </source>
</evidence>
<dbReference type="SUPFAM" id="SSF46785">
    <property type="entry name" value="Winged helix' DNA-binding domain"/>
    <property type="match status" value="1"/>
</dbReference>
<dbReference type="Proteomes" id="UP000830326">
    <property type="component" value="Chromosome"/>
</dbReference>
<dbReference type="InterPro" id="IPR036388">
    <property type="entry name" value="WH-like_DNA-bd_sf"/>
</dbReference>
<proteinExistence type="predicted"/>
<dbReference type="GO" id="GO:0003677">
    <property type="term" value="F:DNA binding"/>
    <property type="evidence" value="ECO:0007669"/>
    <property type="project" value="UniProtKB-KW"/>
</dbReference>
<dbReference type="InterPro" id="IPR036390">
    <property type="entry name" value="WH_DNA-bd_sf"/>
</dbReference>
<evidence type="ECO:0000259" key="5">
    <source>
        <dbReference type="PROSITE" id="PS51000"/>
    </source>
</evidence>
<dbReference type="Pfam" id="PF00455">
    <property type="entry name" value="DeoRC"/>
    <property type="match status" value="1"/>
</dbReference>
<evidence type="ECO:0000313" key="7">
    <source>
        <dbReference type="Proteomes" id="UP000830326"/>
    </source>
</evidence>
<keyword evidence="1" id="KW-0805">Transcription regulation</keyword>
<dbReference type="PANTHER" id="PTHR30363:SF56">
    <property type="entry name" value="TRANSCRIPTIONAL REGULATOR, DEOR FAMILY"/>
    <property type="match status" value="1"/>
</dbReference>
<dbReference type="PRINTS" id="PR00037">
    <property type="entry name" value="HTHLACR"/>
</dbReference>
<dbReference type="Gene3D" id="3.40.50.1360">
    <property type="match status" value="1"/>
</dbReference>
<dbReference type="EMBL" id="CP095075">
    <property type="protein sequence ID" value="UOR11745.1"/>
    <property type="molecule type" value="Genomic_DNA"/>
</dbReference>
<dbReference type="PROSITE" id="PS51000">
    <property type="entry name" value="HTH_DEOR_2"/>
    <property type="match status" value="1"/>
</dbReference>
<evidence type="ECO:0000256" key="1">
    <source>
        <dbReference type="ARBA" id="ARBA00023015"/>
    </source>
</evidence>
<gene>
    <name evidence="6" type="ORF">MUO15_19620</name>
</gene>
<dbReference type="Pfam" id="PF08220">
    <property type="entry name" value="HTH_DeoR"/>
    <property type="match status" value="1"/>
</dbReference>
<accession>A0ABY4HCX9</accession>
<reference evidence="6" key="1">
    <citation type="submission" date="2022-04" db="EMBL/GenBank/DDBJ databases">
        <title>Halobacillus sp. isolated from saltern.</title>
        <authorList>
            <person name="Won M."/>
            <person name="Lee C.-M."/>
            <person name="Woen H.-Y."/>
            <person name="Kwon S.-W."/>
        </authorList>
    </citation>
    <scope>NUCLEOTIDE SEQUENCE</scope>
    <source>
        <strain evidence="6">SSHM10-5</strain>
    </source>
</reference>
<dbReference type="InterPro" id="IPR001034">
    <property type="entry name" value="DeoR_HTH"/>
</dbReference>
<sequence>MLTPERHRLILETVHDHHTVKIKQLVERTAASESTIRRDLDQLEQLGKLKRVHGGASIRQRTSEEPSMGEKTTKHQQEKNMIASLASSLVKEGDCIFIDAGSTTYEMISYLSGKDITVVTNGLNHLDVLTDYSIDTYVLGGYVKQRTRAVVGTGALKNLEQYRFDQCFLGVNGITLEDGFTTPDPEEAAIKSLALSLSQKRFVLADHSKFEEVAFSKIAELEEANIITNYQGILYTSYNEKTSLKVVTT</sequence>
<dbReference type="PROSITE" id="PS00894">
    <property type="entry name" value="HTH_DEOR_1"/>
    <property type="match status" value="1"/>
</dbReference>
<dbReference type="InterPro" id="IPR014036">
    <property type="entry name" value="DeoR-like_C"/>
</dbReference>
<evidence type="ECO:0000313" key="6">
    <source>
        <dbReference type="EMBL" id="UOR11745.1"/>
    </source>
</evidence>
<name>A0ABY4HCX9_9BACI</name>
<dbReference type="RefSeq" id="WP_245032011.1">
    <property type="nucleotide sequence ID" value="NZ_CP095075.1"/>
</dbReference>
<evidence type="ECO:0000256" key="4">
    <source>
        <dbReference type="SAM" id="MobiDB-lite"/>
    </source>
</evidence>
<organism evidence="6 7">
    <name type="scientific">Halobacillus amylolyticus</name>
    <dbReference type="NCBI Taxonomy" id="2932259"/>
    <lineage>
        <taxon>Bacteria</taxon>
        <taxon>Bacillati</taxon>
        <taxon>Bacillota</taxon>
        <taxon>Bacilli</taxon>
        <taxon>Bacillales</taxon>
        <taxon>Bacillaceae</taxon>
        <taxon>Halobacillus</taxon>
    </lineage>
</organism>